<protein>
    <submittedName>
        <fullName evidence="2">Uncharacterized protein</fullName>
    </submittedName>
</protein>
<evidence type="ECO:0000313" key="3">
    <source>
        <dbReference type="Proteomes" id="UP000265520"/>
    </source>
</evidence>
<name>A0A392SB66_9FABA</name>
<accession>A0A392SB66</accession>
<organism evidence="2 3">
    <name type="scientific">Trifolium medium</name>
    <dbReference type="NCBI Taxonomy" id="97028"/>
    <lineage>
        <taxon>Eukaryota</taxon>
        <taxon>Viridiplantae</taxon>
        <taxon>Streptophyta</taxon>
        <taxon>Embryophyta</taxon>
        <taxon>Tracheophyta</taxon>
        <taxon>Spermatophyta</taxon>
        <taxon>Magnoliopsida</taxon>
        <taxon>eudicotyledons</taxon>
        <taxon>Gunneridae</taxon>
        <taxon>Pentapetalae</taxon>
        <taxon>rosids</taxon>
        <taxon>fabids</taxon>
        <taxon>Fabales</taxon>
        <taxon>Fabaceae</taxon>
        <taxon>Papilionoideae</taxon>
        <taxon>50 kb inversion clade</taxon>
        <taxon>NPAAA clade</taxon>
        <taxon>Hologalegina</taxon>
        <taxon>IRL clade</taxon>
        <taxon>Trifolieae</taxon>
        <taxon>Trifolium</taxon>
    </lineage>
</organism>
<comment type="caution">
    <text evidence="2">The sequence shown here is derived from an EMBL/GenBank/DDBJ whole genome shotgun (WGS) entry which is preliminary data.</text>
</comment>
<feature type="region of interest" description="Disordered" evidence="1">
    <location>
        <begin position="16"/>
        <end position="57"/>
    </location>
</feature>
<keyword evidence="3" id="KW-1185">Reference proteome</keyword>
<evidence type="ECO:0000256" key="1">
    <source>
        <dbReference type="SAM" id="MobiDB-lite"/>
    </source>
</evidence>
<proteinExistence type="predicted"/>
<feature type="non-terminal residue" evidence="2">
    <location>
        <position position="1"/>
    </location>
</feature>
<dbReference type="EMBL" id="LXQA010344127">
    <property type="protein sequence ID" value="MCI45434.1"/>
    <property type="molecule type" value="Genomic_DNA"/>
</dbReference>
<reference evidence="2 3" key="1">
    <citation type="journal article" date="2018" name="Front. Plant Sci.">
        <title>Red Clover (Trifolium pratense) and Zigzag Clover (T. medium) - A Picture of Genomic Similarities and Differences.</title>
        <authorList>
            <person name="Dluhosova J."/>
            <person name="Istvanek J."/>
            <person name="Nedelnik J."/>
            <person name="Repkova J."/>
        </authorList>
    </citation>
    <scope>NUCLEOTIDE SEQUENCE [LARGE SCALE GENOMIC DNA]</scope>
    <source>
        <strain evidence="3">cv. 10/8</strain>
        <tissue evidence="2">Leaf</tissue>
    </source>
</reference>
<sequence length="57" mass="5558">CVSGIGVQGSPSICSLAGGLRRPSGTGGLEGSSLVPCRSKRTKSCPPGGNRSMLSGP</sequence>
<dbReference type="Proteomes" id="UP000265520">
    <property type="component" value="Unassembled WGS sequence"/>
</dbReference>
<dbReference type="AlphaFoldDB" id="A0A392SB66"/>
<evidence type="ECO:0000313" key="2">
    <source>
        <dbReference type="EMBL" id="MCI45434.1"/>
    </source>
</evidence>